<gene>
    <name evidence="2" type="ORF">METZ01_LOCUS143202</name>
</gene>
<dbReference type="InterPro" id="IPR002775">
    <property type="entry name" value="DNA/RNA-bd_Alba-like"/>
</dbReference>
<dbReference type="AlphaFoldDB" id="A0A381ZM04"/>
<accession>A0A381ZM04</accession>
<dbReference type="Gene3D" id="3.30.110.20">
    <property type="entry name" value="Alba-like domain"/>
    <property type="match status" value="1"/>
</dbReference>
<sequence>MTTDMENNDSTSSTGEIFLVDSDEPIMNIAFDALEMIRKNKKIIVKGKGEMCSKAVAVSNILTERMLKETAKFGKIDVDSEMLDDGQLISTIKLAIVMTD</sequence>
<dbReference type="SUPFAM" id="SSF82704">
    <property type="entry name" value="AlbA-like"/>
    <property type="match status" value="1"/>
</dbReference>
<organism evidence="2">
    <name type="scientific">marine metagenome</name>
    <dbReference type="NCBI Taxonomy" id="408172"/>
    <lineage>
        <taxon>unclassified sequences</taxon>
        <taxon>metagenomes</taxon>
        <taxon>ecological metagenomes</taxon>
    </lineage>
</organism>
<protein>
    <recommendedName>
        <fullName evidence="1">DNA/RNA-binding protein Alba-like domain-containing protein</fullName>
    </recommendedName>
</protein>
<dbReference type="GO" id="GO:0003676">
    <property type="term" value="F:nucleic acid binding"/>
    <property type="evidence" value="ECO:0007669"/>
    <property type="project" value="InterPro"/>
</dbReference>
<feature type="domain" description="DNA/RNA-binding protein Alba-like" evidence="1">
    <location>
        <begin position="18"/>
        <end position="78"/>
    </location>
</feature>
<evidence type="ECO:0000313" key="2">
    <source>
        <dbReference type="EMBL" id="SVA90348.1"/>
    </source>
</evidence>
<proteinExistence type="predicted"/>
<dbReference type="EMBL" id="UINC01021871">
    <property type="protein sequence ID" value="SVA90348.1"/>
    <property type="molecule type" value="Genomic_DNA"/>
</dbReference>
<name>A0A381ZM04_9ZZZZ</name>
<dbReference type="Pfam" id="PF01918">
    <property type="entry name" value="Alba"/>
    <property type="match status" value="1"/>
</dbReference>
<dbReference type="InterPro" id="IPR036882">
    <property type="entry name" value="Alba-like_dom_sf"/>
</dbReference>
<reference evidence="2" key="1">
    <citation type="submission" date="2018-05" db="EMBL/GenBank/DDBJ databases">
        <authorList>
            <person name="Lanie J.A."/>
            <person name="Ng W.-L."/>
            <person name="Kazmierczak K.M."/>
            <person name="Andrzejewski T.M."/>
            <person name="Davidsen T.M."/>
            <person name="Wayne K.J."/>
            <person name="Tettelin H."/>
            <person name="Glass J.I."/>
            <person name="Rusch D."/>
            <person name="Podicherti R."/>
            <person name="Tsui H.-C.T."/>
            <person name="Winkler M.E."/>
        </authorList>
    </citation>
    <scope>NUCLEOTIDE SEQUENCE</scope>
</reference>
<evidence type="ECO:0000259" key="1">
    <source>
        <dbReference type="Pfam" id="PF01918"/>
    </source>
</evidence>